<dbReference type="CDD" id="cd07041">
    <property type="entry name" value="STAS_RsbR_RsbS_like"/>
    <property type="match status" value="1"/>
</dbReference>
<dbReference type="PANTHER" id="PTHR33745:SF3">
    <property type="entry name" value="RSBT CO-ANTAGONIST PROTEIN RSBRC"/>
    <property type="match status" value="1"/>
</dbReference>
<proteinExistence type="predicted"/>
<sequence length="277" mass="29242">MEPTAAQRAIEYYRRRLDELVIESCERVRAADLPFYRAFPLDAMRASVKRVFEAVAADLESDAPRAYPAILSALGVQRASMGVSVTEITAGMHFGFEVVSEAFSADFAADPEPLLFWERKRGKIAYAGVAALADAYLIAREKLIRSQADEILALSTQVLPLYPGVLVCPLIGRLDHERAQAMTAAVLAAVVRHGSRVVVLDLSGVPVVDAEMAGHLVGAARAVGLLGARPLLVGLGPSVARAIVGGGLDLGRIATLADLAGGLAHALALLGKQIVDA</sequence>
<name>A0ABY7HIN5_9BACT</name>
<dbReference type="Pfam" id="PF14361">
    <property type="entry name" value="RsbRD_N"/>
    <property type="match status" value="1"/>
</dbReference>
<dbReference type="InterPro" id="IPR025751">
    <property type="entry name" value="RsbRD_N_dom"/>
</dbReference>
<dbReference type="PROSITE" id="PS50801">
    <property type="entry name" value="STAS"/>
    <property type="match status" value="1"/>
</dbReference>
<keyword evidence="4" id="KW-1185">Reference proteome</keyword>
<dbReference type="EMBL" id="CP114040">
    <property type="protein sequence ID" value="WAS99179.1"/>
    <property type="molecule type" value="Genomic_DNA"/>
</dbReference>
<protein>
    <submittedName>
        <fullName evidence="3">STAS domain-containing protein</fullName>
    </submittedName>
</protein>
<dbReference type="RefSeq" id="WP_269041540.1">
    <property type="nucleotide sequence ID" value="NZ_CP114040.1"/>
</dbReference>
<dbReference type="InterPro" id="IPR002645">
    <property type="entry name" value="STAS_dom"/>
</dbReference>
<accession>A0ABY7HIN5</accession>
<evidence type="ECO:0000313" key="4">
    <source>
        <dbReference type="Proteomes" id="UP001164459"/>
    </source>
</evidence>
<gene>
    <name evidence="3" type="ORF">O0S08_23880</name>
</gene>
<dbReference type="Pfam" id="PF01740">
    <property type="entry name" value="STAS"/>
    <property type="match status" value="1"/>
</dbReference>
<dbReference type="PANTHER" id="PTHR33745">
    <property type="entry name" value="RSBT ANTAGONIST PROTEIN RSBS-RELATED"/>
    <property type="match status" value="1"/>
</dbReference>
<keyword evidence="1" id="KW-0597">Phosphoprotein</keyword>
<dbReference type="Gene3D" id="3.30.750.24">
    <property type="entry name" value="STAS domain"/>
    <property type="match status" value="1"/>
</dbReference>
<feature type="domain" description="STAS" evidence="2">
    <location>
        <begin position="155"/>
        <end position="270"/>
    </location>
</feature>
<dbReference type="InterPro" id="IPR036513">
    <property type="entry name" value="STAS_dom_sf"/>
</dbReference>
<dbReference type="Proteomes" id="UP001164459">
    <property type="component" value="Chromosome"/>
</dbReference>
<evidence type="ECO:0000259" key="2">
    <source>
        <dbReference type="PROSITE" id="PS50801"/>
    </source>
</evidence>
<evidence type="ECO:0000313" key="3">
    <source>
        <dbReference type="EMBL" id="WAS99179.1"/>
    </source>
</evidence>
<organism evidence="3 4">
    <name type="scientific">Nannocystis punicea</name>
    <dbReference type="NCBI Taxonomy" id="2995304"/>
    <lineage>
        <taxon>Bacteria</taxon>
        <taxon>Pseudomonadati</taxon>
        <taxon>Myxococcota</taxon>
        <taxon>Polyangia</taxon>
        <taxon>Nannocystales</taxon>
        <taxon>Nannocystaceae</taxon>
        <taxon>Nannocystis</taxon>
    </lineage>
</organism>
<evidence type="ECO:0000256" key="1">
    <source>
        <dbReference type="ARBA" id="ARBA00022553"/>
    </source>
</evidence>
<reference evidence="3" key="1">
    <citation type="submission" date="2022-11" db="EMBL/GenBank/DDBJ databases">
        <title>Minimal conservation of predation-associated metabolite biosynthetic gene clusters underscores biosynthetic potential of Myxococcota including descriptions for ten novel species: Archangium lansinium sp. nov., Myxococcus landrumus sp. nov., Nannocystis bai.</title>
        <authorList>
            <person name="Ahearne A."/>
            <person name="Stevens C."/>
            <person name="Dowd S."/>
        </authorList>
    </citation>
    <scope>NUCLEOTIDE SEQUENCE</scope>
    <source>
        <strain evidence="3">Fl3</strain>
    </source>
</reference>
<dbReference type="SUPFAM" id="SSF52091">
    <property type="entry name" value="SpoIIaa-like"/>
    <property type="match status" value="1"/>
</dbReference>
<dbReference type="InterPro" id="IPR051932">
    <property type="entry name" value="Bact_StressResp_Reg"/>
</dbReference>